<gene>
    <name evidence="1" type="ORF">CEXT_264591</name>
</gene>
<name>A0AAV4XXG7_CAEEX</name>
<evidence type="ECO:0000313" key="2">
    <source>
        <dbReference type="Proteomes" id="UP001054945"/>
    </source>
</evidence>
<organism evidence="1 2">
    <name type="scientific">Caerostris extrusa</name>
    <name type="common">Bark spider</name>
    <name type="synonym">Caerostris bankana</name>
    <dbReference type="NCBI Taxonomy" id="172846"/>
    <lineage>
        <taxon>Eukaryota</taxon>
        <taxon>Metazoa</taxon>
        <taxon>Ecdysozoa</taxon>
        <taxon>Arthropoda</taxon>
        <taxon>Chelicerata</taxon>
        <taxon>Arachnida</taxon>
        <taxon>Araneae</taxon>
        <taxon>Araneomorphae</taxon>
        <taxon>Entelegynae</taxon>
        <taxon>Araneoidea</taxon>
        <taxon>Araneidae</taxon>
        <taxon>Caerostris</taxon>
    </lineage>
</organism>
<dbReference type="EMBL" id="BPLR01018471">
    <property type="protein sequence ID" value="GIY99877.1"/>
    <property type="molecule type" value="Genomic_DNA"/>
</dbReference>
<protein>
    <submittedName>
        <fullName evidence="1">Uncharacterized protein</fullName>
    </submittedName>
</protein>
<evidence type="ECO:0000313" key="1">
    <source>
        <dbReference type="EMBL" id="GIY99877.1"/>
    </source>
</evidence>
<keyword evidence="2" id="KW-1185">Reference proteome</keyword>
<reference evidence="1 2" key="1">
    <citation type="submission" date="2021-06" db="EMBL/GenBank/DDBJ databases">
        <title>Caerostris extrusa draft genome.</title>
        <authorList>
            <person name="Kono N."/>
            <person name="Arakawa K."/>
        </authorList>
    </citation>
    <scope>NUCLEOTIDE SEQUENCE [LARGE SCALE GENOMIC DNA]</scope>
</reference>
<comment type="caution">
    <text evidence="1">The sequence shown here is derived from an EMBL/GenBank/DDBJ whole genome shotgun (WGS) entry which is preliminary data.</text>
</comment>
<proteinExistence type="predicted"/>
<dbReference type="Proteomes" id="UP001054945">
    <property type="component" value="Unassembled WGS sequence"/>
</dbReference>
<sequence length="141" mass="16199">MPKHELKRALVSDCSDLVISRAYLLRVGIGKASKLSRWRGSVIDQEKEQQTRTSCRYMNSALICPESPHHASLTNLKVSHSRIQFYTTTPLQYIFTDKKDFCDVKSKTHMQLKMIFDNRLIFVHTYSDVNSSQVKCVGLVC</sequence>
<accession>A0AAV4XXG7</accession>
<dbReference type="AlphaFoldDB" id="A0AAV4XXG7"/>